<gene>
    <name evidence="2" type="ORF">KC19_4G079500</name>
</gene>
<accession>A0A8T0I8Z7</accession>
<dbReference type="Proteomes" id="UP000822688">
    <property type="component" value="Chromosome 4"/>
</dbReference>
<evidence type="ECO:0000313" key="2">
    <source>
        <dbReference type="EMBL" id="KAG0579181.1"/>
    </source>
</evidence>
<evidence type="ECO:0000313" key="3">
    <source>
        <dbReference type="Proteomes" id="UP000822688"/>
    </source>
</evidence>
<keyword evidence="3" id="KW-1185">Reference proteome</keyword>
<name>A0A8T0I8Z7_CERPU</name>
<proteinExistence type="predicted"/>
<organism evidence="2 3">
    <name type="scientific">Ceratodon purpureus</name>
    <name type="common">Fire moss</name>
    <name type="synonym">Dicranum purpureum</name>
    <dbReference type="NCBI Taxonomy" id="3225"/>
    <lineage>
        <taxon>Eukaryota</taxon>
        <taxon>Viridiplantae</taxon>
        <taxon>Streptophyta</taxon>
        <taxon>Embryophyta</taxon>
        <taxon>Bryophyta</taxon>
        <taxon>Bryophytina</taxon>
        <taxon>Bryopsida</taxon>
        <taxon>Dicranidae</taxon>
        <taxon>Pseudoditrichales</taxon>
        <taxon>Ditrichaceae</taxon>
        <taxon>Ceratodon</taxon>
    </lineage>
</organism>
<protein>
    <recommendedName>
        <fullName evidence="4">Secreted protein</fullName>
    </recommendedName>
</protein>
<evidence type="ECO:0000256" key="1">
    <source>
        <dbReference type="SAM" id="SignalP"/>
    </source>
</evidence>
<dbReference type="EMBL" id="CM026424">
    <property type="protein sequence ID" value="KAG0579181.1"/>
    <property type="molecule type" value="Genomic_DNA"/>
</dbReference>
<feature type="chain" id="PRO_5035865067" description="Secreted protein" evidence="1">
    <location>
        <begin position="24"/>
        <end position="70"/>
    </location>
</feature>
<feature type="signal peptide" evidence="1">
    <location>
        <begin position="1"/>
        <end position="23"/>
    </location>
</feature>
<sequence length="70" mass="7599">MASEFSNIFLAVVLLQHSSRILGHSDGMTTLSKLLVNLLWHPAQGARRAAEGVVLRSQNLSRQLSIGSTL</sequence>
<evidence type="ECO:0008006" key="4">
    <source>
        <dbReference type="Google" id="ProtNLM"/>
    </source>
</evidence>
<reference evidence="2" key="1">
    <citation type="submission" date="2020-06" db="EMBL/GenBank/DDBJ databases">
        <title>WGS assembly of Ceratodon purpureus strain R40.</title>
        <authorList>
            <person name="Carey S.B."/>
            <person name="Jenkins J."/>
            <person name="Shu S."/>
            <person name="Lovell J.T."/>
            <person name="Sreedasyam A."/>
            <person name="Maumus F."/>
            <person name="Tiley G.P."/>
            <person name="Fernandez-Pozo N."/>
            <person name="Barry K."/>
            <person name="Chen C."/>
            <person name="Wang M."/>
            <person name="Lipzen A."/>
            <person name="Daum C."/>
            <person name="Saski C.A."/>
            <person name="Payton A.C."/>
            <person name="Mcbreen J.C."/>
            <person name="Conrad R.E."/>
            <person name="Kollar L.M."/>
            <person name="Olsson S."/>
            <person name="Huttunen S."/>
            <person name="Landis J.B."/>
            <person name="Wickett N.J."/>
            <person name="Johnson M.G."/>
            <person name="Rensing S.A."/>
            <person name="Grimwood J."/>
            <person name="Schmutz J."/>
            <person name="Mcdaniel S.F."/>
        </authorList>
    </citation>
    <scope>NUCLEOTIDE SEQUENCE</scope>
    <source>
        <strain evidence="2">R40</strain>
    </source>
</reference>
<dbReference type="AlphaFoldDB" id="A0A8T0I8Z7"/>
<comment type="caution">
    <text evidence="2">The sequence shown here is derived from an EMBL/GenBank/DDBJ whole genome shotgun (WGS) entry which is preliminary data.</text>
</comment>
<keyword evidence="1" id="KW-0732">Signal</keyword>